<protein>
    <submittedName>
        <fullName evidence="4">Zinc_ribbon_6 domain-containing protein</fullName>
    </submittedName>
</protein>
<proteinExistence type="predicted"/>
<evidence type="ECO:0000313" key="3">
    <source>
        <dbReference type="Proteomes" id="UP000280834"/>
    </source>
</evidence>
<feature type="region of interest" description="Disordered" evidence="1">
    <location>
        <begin position="28"/>
        <end position="61"/>
    </location>
</feature>
<feature type="compositionally biased region" description="Basic and acidic residues" evidence="1">
    <location>
        <begin position="37"/>
        <end position="56"/>
    </location>
</feature>
<dbReference type="AlphaFoldDB" id="A0A0R3Q8V5"/>
<accession>A0A0R3Q8V5</accession>
<dbReference type="EMBL" id="UZAG01001631">
    <property type="protein sequence ID" value="VDO11747.1"/>
    <property type="molecule type" value="Genomic_DNA"/>
</dbReference>
<keyword evidence="3" id="KW-1185">Reference proteome</keyword>
<dbReference type="Proteomes" id="UP000280834">
    <property type="component" value="Unassembled WGS sequence"/>
</dbReference>
<dbReference type="WBParaSite" id="BTMF_0000276301-mRNA-1">
    <property type="protein sequence ID" value="BTMF_0000276301-mRNA-1"/>
    <property type="gene ID" value="BTMF_0000276301"/>
</dbReference>
<sequence>MSEILGANYTKKSTHKCIHKAVTDGNVNSPMDEFDRDDLNGSEHSSDQRHEGHESKNGLSRSRHRVTTFSLHSVIDGEVQCRFNIACLICKHKFTCNDTRSTFLAYYICDDCMENEKGHAEELEAALLNNNKARPMSVGCAHADLSVYDHCKCQNCIRRQYVSNFKLQLFLLSYSICF</sequence>
<organism evidence="4">
    <name type="scientific">Brugia timori</name>
    <dbReference type="NCBI Taxonomy" id="42155"/>
    <lineage>
        <taxon>Eukaryota</taxon>
        <taxon>Metazoa</taxon>
        <taxon>Ecdysozoa</taxon>
        <taxon>Nematoda</taxon>
        <taxon>Chromadorea</taxon>
        <taxon>Rhabditida</taxon>
        <taxon>Spirurina</taxon>
        <taxon>Spiruromorpha</taxon>
        <taxon>Filarioidea</taxon>
        <taxon>Onchocercidae</taxon>
        <taxon>Brugia</taxon>
    </lineage>
</organism>
<name>A0A0R3Q8V5_9BILA</name>
<evidence type="ECO:0000256" key="1">
    <source>
        <dbReference type="SAM" id="MobiDB-lite"/>
    </source>
</evidence>
<gene>
    <name evidence="2" type="ORF">BTMF_LOCUS2088</name>
</gene>
<reference evidence="4" key="1">
    <citation type="submission" date="2017-02" db="UniProtKB">
        <authorList>
            <consortium name="WormBaseParasite"/>
        </authorList>
    </citation>
    <scope>IDENTIFICATION</scope>
</reference>
<evidence type="ECO:0000313" key="4">
    <source>
        <dbReference type="WBParaSite" id="BTMF_0000276301-mRNA-1"/>
    </source>
</evidence>
<reference evidence="2 3" key="2">
    <citation type="submission" date="2018-11" db="EMBL/GenBank/DDBJ databases">
        <authorList>
            <consortium name="Pathogen Informatics"/>
        </authorList>
    </citation>
    <scope>NUCLEOTIDE SEQUENCE [LARGE SCALE GENOMIC DNA]</scope>
</reference>
<evidence type="ECO:0000313" key="2">
    <source>
        <dbReference type="EMBL" id="VDO11747.1"/>
    </source>
</evidence>